<reference evidence="2 3" key="1">
    <citation type="submission" date="2016-06" db="EMBL/GenBank/DDBJ databases">
        <authorList>
            <person name="Sutton G."/>
            <person name="Brinkac L."/>
            <person name="Sanka R."/>
            <person name="Adams M."/>
            <person name="Lau E."/>
            <person name="Garcia-Basteiro A."/>
            <person name="Lopez-Varela E."/>
            <person name="Palencia S."/>
        </authorList>
    </citation>
    <scope>NUCLEOTIDE SEQUENCE [LARGE SCALE GENOMIC DNA]</scope>
    <source>
        <strain evidence="2 3">1211594.5</strain>
    </source>
</reference>
<evidence type="ECO:0000256" key="1">
    <source>
        <dbReference type="SAM" id="MobiDB-lite"/>
    </source>
</evidence>
<feature type="region of interest" description="Disordered" evidence="1">
    <location>
        <begin position="1"/>
        <end position="32"/>
    </location>
</feature>
<dbReference type="EMBL" id="LZME01000131">
    <property type="protein sequence ID" value="OBK82132.1"/>
    <property type="molecule type" value="Genomic_DNA"/>
</dbReference>
<organism evidence="2 3">
    <name type="scientific">Mycolicibacter heraklionensis</name>
    <dbReference type="NCBI Taxonomy" id="512402"/>
    <lineage>
        <taxon>Bacteria</taxon>
        <taxon>Bacillati</taxon>
        <taxon>Actinomycetota</taxon>
        <taxon>Actinomycetes</taxon>
        <taxon>Mycobacteriales</taxon>
        <taxon>Mycobacteriaceae</taxon>
        <taxon>Mycolicibacter</taxon>
    </lineage>
</organism>
<dbReference type="Proteomes" id="UP000093712">
    <property type="component" value="Unassembled WGS sequence"/>
</dbReference>
<accession>A0AA91ERZ6</accession>
<evidence type="ECO:0000313" key="3">
    <source>
        <dbReference type="Proteomes" id="UP000093712"/>
    </source>
</evidence>
<evidence type="ECO:0000313" key="2">
    <source>
        <dbReference type="EMBL" id="OBK82132.1"/>
    </source>
</evidence>
<feature type="compositionally biased region" description="Basic and acidic residues" evidence="1">
    <location>
        <begin position="9"/>
        <end position="32"/>
    </location>
</feature>
<gene>
    <name evidence="2" type="ORF">A5649_09760</name>
</gene>
<comment type="caution">
    <text evidence="2">The sequence shown here is derived from an EMBL/GenBank/DDBJ whole genome shotgun (WGS) entry which is preliminary data.</text>
</comment>
<proteinExistence type="predicted"/>
<protein>
    <submittedName>
        <fullName evidence="2">Uncharacterized protein</fullName>
    </submittedName>
</protein>
<sequence>MLSGAWKAGNDRLRVSEERSSRGPRGLLDKQAHAPRYYGVPYVAGPDGQLRKLQDGPGQLSWEDGRVTFSMPRHGEQRHDGSLVRILYEDFPDNGPPIWHDTLVPVLDGIADYGGPSVPVETLRKGLRYHRNTP</sequence>
<dbReference type="AlphaFoldDB" id="A0AA91ERZ6"/>
<name>A0AA91ERZ6_9MYCO</name>